<evidence type="ECO:0000313" key="3">
    <source>
        <dbReference type="EMBL" id="QIW12256.1"/>
    </source>
</evidence>
<evidence type="ECO:0008006" key="6">
    <source>
        <dbReference type="Google" id="ProtNLM"/>
    </source>
</evidence>
<dbReference type="EMBL" id="CP021781">
    <property type="protein sequence ID" value="AXA34019.1"/>
    <property type="molecule type" value="Genomic_DNA"/>
</dbReference>
<keyword evidence="5" id="KW-1185">Reference proteome</keyword>
<reference evidence="3 5" key="2">
    <citation type="submission" date="2019-08" db="EMBL/GenBank/DDBJ databases">
        <title>Complete genome sequences of Francisella adeliensis (FSC1325 and FSC1326).</title>
        <authorList>
            <person name="Ohrman C."/>
            <person name="Uneklint I."/>
            <person name="Vallesi A."/>
            <person name="Karlsson L."/>
            <person name="Sjodin A."/>
        </authorList>
    </citation>
    <scope>NUCLEOTIDE SEQUENCE [LARGE SCALE GENOMIC DNA]</scope>
    <source>
        <strain evidence="3 5">FSC1325</strain>
    </source>
</reference>
<protein>
    <recommendedName>
        <fullName evidence="6">DOMON domain-containing protein</fullName>
    </recommendedName>
</protein>
<feature type="signal peptide" evidence="1">
    <location>
        <begin position="1"/>
        <end position="24"/>
    </location>
</feature>
<evidence type="ECO:0000313" key="4">
    <source>
        <dbReference type="Proteomes" id="UP000251120"/>
    </source>
</evidence>
<dbReference type="AlphaFoldDB" id="A0A2Z4XZ01"/>
<evidence type="ECO:0000313" key="5">
    <source>
        <dbReference type="Proteomes" id="UP000681131"/>
    </source>
</evidence>
<dbReference type="KEGG" id="fad:CDH04_06160"/>
<evidence type="ECO:0000256" key="1">
    <source>
        <dbReference type="SAM" id="SignalP"/>
    </source>
</evidence>
<evidence type="ECO:0000313" key="2">
    <source>
        <dbReference type="EMBL" id="AXA34019.1"/>
    </source>
</evidence>
<name>A0A2Z4XZ01_9GAMM</name>
<dbReference type="Proteomes" id="UP000251120">
    <property type="component" value="Chromosome"/>
</dbReference>
<dbReference type="OrthoDB" id="5605567at2"/>
<proteinExistence type="predicted"/>
<dbReference type="EMBL" id="CP043424">
    <property type="protein sequence ID" value="QIW12256.1"/>
    <property type="molecule type" value="Genomic_DNA"/>
</dbReference>
<sequence length="205" mass="22230">MNKKILPLSLLMLTGLTSYSSAFSADKNDSAEPTTQQVQISTNDACPQSQEAKTITMKDMSFSYFKYEDHICGTLAVDLSKNKSWSKDGSGWFAAGFGAKTMKGSNMFIFVPENSDVKNTKYNVFANVGGAYGPTKSLDTKPIDGQIQILSSSLGKVNFAIYPAKIDGLSNDDKKINMIFSHSKPGMTEFAPGHTSAYDGKSLDL</sequence>
<reference evidence="2 4" key="1">
    <citation type="submission" date="2017-06" db="EMBL/GenBank/DDBJ databases">
        <title>Complete genome of Francisella adeliensis.</title>
        <authorList>
            <person name="Vallesi A."/>
            <person name="Sjodin A."/>
        </authorList>
    </citation>
    <scope>NUCLEOTIDE SEQUENCE [LARGE SCALE GENOMIC DNA]</scope>
    <source>
        <strain evidence="2 4">FDC440</strain>
    </source>
</reference>
<feature type="chain" id="PRO_5016346963" description="DOMON domain-containing protein" evidence="1">
    <location>
        <begin position="25"/>
        <end position="205"/>
    </location>
</feature>
<dbReference type="Proteomes" id="UP000681131">
    <property type="component" value="Chromosome"/>
</dbReference>
<keyword evidence="1" id="KW-0732">Signal</keyword>
<dbReference type="RefSeq" id="WP_112870195.1">
    <property type="nucleotide sequence ID" value="NZ_CP021781.1"/>
</dbReference>
<organism evidence="2 4">
    <name type="scientific">Francisella adeliensis</name>
    <dbReference type="NCBI Taxonomy" id="2007306"/>
    <lineage>
        <taxon>Bacteria</taxon>
        <taxon>Pseudomonadati</taxon>
        <taxon>Pseudomonadota</taxon>
        <taxon>Gammaproteobacteria</taxon>
        <taxon>Thiotrichales</taxon>
        <taxon>Francisellaceae</taxon>
        <taxon>Francisella</taxon>
    </lineage>
</organism>
<gene>
    <name evidence="2" type="ORF">CDH04_06160</name>
    <name evidence="3" type="ORF">FZC43_06160</name>
</gene>
<accession>A0A2Z4XZ01</accession>